<feature type="transmembrane region" description="Helical" evidence="1">
    <location>
        <begin position="6"/>
        <end position="26"/>
    </location>
</feature>
<evidence type="ECO:0000313" key="2">
    <source>
        <dbReference type="EMBL" id="OGM00148.1"/>
    </source>
</evidence>
<keyword evidence="1" id="KW-0812">Transmembrane</keyword>
<name>A0A1F7WD67_9BACT</name>
<dbReference type="EMBL" id="MGFG01000034">
    <property type="protein sequence ID" value="OGM00148.1"/>
    <property type="molecule type" value="Genomic_DNA"/>
</dbReference>
<feature type="transmembrane region" description="Helical" evidence="1">
    <location>
        <begin position="241"/>
        <end position="261"/>
    </location>
</feature>
<evidence type="ECO:0000256" key="1">
    <source>
        <dbReference type="SAM" id="Phobius"/>
    </source>
</evidence>
<feature type="transmembrane region" description="Helical" evidence="1">
    <location>
        <begin position="281"/>
        <end position="304"/>
    </location>
</feature>
<proteinExistence type="predicted"/>
<dbReference type="STRING" id="1802424.A2480_03725"/>
<evidence type="ECO:0000313" key="3">
    <source>
        <dbReference type="Proteomes" id="UP000176988"/>
    </source>
</evidence>
<reference evidence="2 3" key="1">
    <citation type="journal article" date="2016" name="Nat. Commun.">
        <title>Thousands of microbial genomes shed light on interconnected biogeochemical processes in an aquifer system.</title>
        <authorList>
            <person name="Anantharaman K."/>
            <person name="Brown C.T."/>
            <person name="Hug L.A."/>
            <person name="Sharon I."/>
            <person name="Castelle C.J."/>
            <person name="Probst A.J."/>
            <person name="Thomas B.C."/>
            <person name="Singh A."/>
            <person name="Wilkins M.J."/>
            <person name="Karaoz U."/>
            <person name="Brodie E.L."/>
            <person name="Williams K.H."/>
            <person name="Hubbard S.S."/>
            <person name="Banfield J.F."/>
        </authorList>
    </citation>
    <scope>NUCLEOTIDE SEQUENCE [LARGE SCALE GENOMIC DNA]</scope>
</reference>
<comment type="caution">
    <text evidence="2">The sequence shown here is derived from an EMBL/GenBank/DDBJ whole genome shotgun (WGS) entry which is preliminary data.</text>
</comment>
<sequence>MVPLNQKAFWIYVISGCAMVLAGWCLTQSQGYRIFPSREYVQFQQATKEYQSARDAWTKETNQWGQLRSSWRKRRDIWQQQRAAWEQWSSDHFVQFEQRRFEEALVGTGPTSAIEDVGLRELAETVILLARSSGLDSSIVVTPDERARAISVLVSTDGQGRTWIVMYQAQAVVLLEQRRLAQLLAGDTTVIRPELPERPAAPRHPDPLPNEPVEPTAPIFPTSAPMMGQLPYQGSSYQLPIIWLVASVVFMLGFVLAGLIGYRVNGQSQDFHPLRAFPKFIFGWLVILAAAPGWLLFQFIRLLLSDLGPFWGWLRRKLGRQTEEDQFADLITQLREIEVRAAEREDSELEGKARGLLARVRERRSEDTLAVLRARAGEIGIGLDALDEADRV</sequence>
<protein>
    <submittedName>
        <fullName evidence="2">Uncharacterized protein</fullName>
    </submittedName>
</protein>
<gene>
    <name evidence="2" type="ORF">A2480_03725</name>
</gene>
<keyword evidence="1" id="KW-0472">Membrane</keyword>
<accession>A0A1F7WD67</accession>
<dbReference type="Proteomes" id="UP000176988">
    <property type="component" value="Unassembled WGS sequence"/>
</dbReference>
<dbReference type="AlphaFoldDB" id="A0A1F7WD67"/>
<keyword evidence="1" id="KW-1133">Transmembrane helix</keyword>
<organism evidence="2 3">
    <name type="scientific">Candidatus Uhrbacteria bacterium RIFOXYC2_FULL_47_19</name>
    <dbReference type="NCBI Taxonomy" id="1802424"/>
    <lineage>
        <taxon>Bacteria</taxon>
        <taxon>Candidatus Uhriibacteriota</taxon>
    </lineage>
</organism>